<sequence>MPYPAYISPVVDLISEAHQATASKINGPFSME</sequence>
<evidence type="ECO:0000313" key="4">
    <source>
        <dbReference type="Proteomes" id="UP000254716"/>
    </source>
</evidence>
<evidence type="ECO:0000313" key="3">
    <source>
        <dbReference type="Proteomes" id="UP000254647"/>
    </source>
</evidence>
<protein>
    <submittedName>
        <fullName evidence="2">Uncharacterized protein</fullName>
    </submittedName>
</protein>
<accession>A0A376W4M9</accession>
<organism evidence="2 4">
    <name type="scientific">Escherichia coli</name>
    <dbReference type="NCBI Taxonomy" id="562"/>
    <lineage>
        <taxon>Bacteria</taxon>
        <taxon>Pseudomonadati</taxon>
        <taxon>Pseudomonadota</taxon>
        <taxon>Gammaproteobacteria</taxon>
        <taxon>Enterobacterales</taxon>
        <taxon>Enterobacteriaceae</taxon>
        <taxon>Escherichia</taxon>
    </lineage>
</organism>
<dbReference type="Proteomes" id="UP000254647">
    <property type="component" value="Unassembled WGS sequence"/>
</dbReference>
<dbReference type="EMBL" id="UGCV01000008">
    <property type="protein sequence ID" value="STJ18555.1"/>
    <property type="molecule type" value="Genomic_DNA"/>
</dbReference>
<gene>
    <name evidence="1" type="ORF">NCTC10767_05326</name>
    <name evidence="2" type="ORF">NCTC9081_04048</name>
</gene>
<evidence type="ECO:0000313" key="2">
    <source>
        <dbReference type="EMBL" id="STJ18555.1"/>
    </source>
</evidence>
<dbReference type="AlphaFoldDB" id="A0A376W4M9"/>
<reference evidence="3 4" key="1">
    <citation type="submission" date="2018-06" db="EMBL/GenBank/DDBJ databases">
        <authorList>
            <consortium name="Pathogen Informatics"/>
            <person name="Doyle S."/>
        </authorList>
    </citation>
    <scope>NUCLEOTIDE SEQUENCE [LARGE SCALE GENOMIC DNA]</scope>
    <source>
        <strain evidence="1 3">NCTC10767</strain>
        <strain evidence="2 4">NCTC9081</strain>
    </source>
</reference>
<dbReference type="EMBL" id="UFXW01000004">
    <property type="protein sequence ID" value="STC90055.1"/>
    <property type="molecule type" value="Genomic_DNA"/>
</dbReference>
<proteinExistence type="predicted"/>
<evidence type="ECO:0000313" key="1">
    <source>
        <dbReference type="EMBL" id="STC90055.1"/>
    </source>
</evidence>
<dbReference type="Proteomes" id="UP000254716">
    <property type="component" value="Unassembled WGS sequence"/>
</dbReference>
<name>A0A376W4M9_ECOLX</name>